<accession>A0A7X9QFY3</accession>
<organism evidence="4 5">
    <name type="scientific">Streptococcus ratti</name>
    <dbReference type="NCBI Taxonomy" id="1341"/>
    <lineage>
        <taxon>Bacteria</taxon>
        <taxon>Bacillati</taxon>
        <taxon>Bacillota</taxon>
        <taxon>Bacilli</taxon>
        <taxon>Lactobacillales</taxon>
        <taxon>Streptococcaceae</taxon>
        <taxon>Streptococcus</taxon>
    </lineage>
</organism>
<dbReference type="PRINTS" id="PR00455">
    <property type="entry name" value="HTHTETR"/>
</dbReference>
<dbReference type="SUPFAM" id="SSF46689">
    <property type="entry name" value="Homeodomain-like"/>
    <property type="match status" value="1"/>
</dbReference>
<evidence type="ECO:0000256" key="2">
    <source>
        <dbReference type="PROSITE-ProRule" id="PRU00335"/>
    </source>
</evidence>
<dbReference type="PANTHER" id="PTHR43479:SF11">
    <property type="entry name" value="ACREF_ENVCD OPERON REPRESSOR-RELATED"/>
    <property type="match status" value="1"/>
</dbReference>
<keyword evidence="1 2" id="KW-0238">DNA-binding</keyword>
<feature type="domain" description="HTH tetR-type" evidence="3">
    <location>
        <begin position="20"/>
        <end position="80"/>
    </location>
</feature>
<evidence type="ECO:0000313" key="4">
    <source>
        <dbReference type="EMBL" id="NMD48773.1"/>
    </source>
</evidence>
<sequence length="211" mass="23955">MDKNNILGNYRDWLEHHKMPAGKKKTLAAAIELFSQKGYSGTSTAQIADKAGVSQATIFKYFKTKSDLLAEIMQPMIPELKKAFLPQLKTHTKLEEAVHFIVQDRFHFLVQNAELIKILIQECLVNAELRQTLMANIETAVTADFTNYWQVLKENNSQISNLSALEVIRINVGLLFAYFAQRFIFNLPSSAEKEDLALIEKQILALLTLPD</sequence>
<evidence type="ECO:0000313" key="5">
    <source>
        <dbReference type="Proteomes" id="UP000532121"/>
    </source>
</evidence>
<dbReference type="InterPro" id="IPR001647">
    <property type="entry name" value="HTH_TetR"/>
</dbReference>
<dbReference type="Pfam" id="PF00440">
    <property type="entry name" value="TetR_N"/>
    <property type="match status" value="1"/>
</dbReference>
<protein>
    <submittedName>
        <fullName evidence="4">TetR/AcrR family transcriptional regulator</fullName>
    </submittedName>
</protein>
<proteinExistence type="predicted"/>
<name>A0A7X9QFY3_STRRT</name>
<dbReference type="InterPro" id="IPR023772">
    <property type="entry name" value="DNA-bd_HTH_TetR-type_CS"/>
</dbReference>
<comment type="caution">
    <text evidence="4">The sequence shown here is derived from an EMBL/GenBank/DDBJ whole genome shotgun (WGS) entry which is preliminary data.</text>
</comment>
<dbReference type="GO" id="GO:0003677">
    <property type="term" value="F:DNA binding"/>
    <property type="evidence" value="ECO:0007669"/>
    <property type="project" value="UniProtKB-UniRule"/>
</dbReference>
<evidence type="ECO:0000259" key="3">
    <source>
        <dbReference type="PROSITE" id="PS50977"/>
    </source>
</evidence>
<dbReference type="InterPro" id="IPR050624">
    <property type="entry name" value="HTH-type_Tx_Regulator"/>
</dbReference>
<gene>
    <name evidence="4" type="ORF">HHO37_03565</name>
</gene>
<dbReference type="RefSeq" id="WP_193523218.1">
    <property type="nucleotide sequence ID" value="NZ_JABASA010000005.1"/>
</dbReference>
<dbReference type="Gene3D" id="1.10.357.10">
    <property type="entry name" value="Tetracycline Repressor, domain 2"/>
    <property type="match status" value="1"/>
</dbReference>
<dbReference type="EMBL" id="JABASA010000005">
    <property type="protein sequence ID" value="NMD48773.1"/>
    <property type="molecule type" value="Genomic_DNA"/>
</dbReference>
<reference evidence="4 5" key="1">
    <citation type="submission" date="2020-04" db="EMBL/GenBank/DDBJ databases">
        <title>MicrobeNet Type strains.</title>
        <authorList>
            <person name="Nicholson A.C."/>
        </authorList>
    </citation>
    <scope>NUCLEOTIDE SEQUENCE [LARGE SCALE GENOMIC DNA]</scope>
    <source>
        <strain evidence="4 5">DSM 22768</strain>
    </source>
</reference>
<dbReference type="Proteomes" id="UP000532121">
    <property type="component" value="Unassembled WGS sequence"/>
</dbReference>
<dbReference type="PROSITE" id="PS01081">
    <property type="entry name" value="HTH_TETR_1"/>
    <property type="match status" value="1"/>
</dbReference>
<evidence type="ECO:0000256" key="1">
    <source>
        <dbReference type="ARBA" id="ARBA00023125"/>
    </source>
</evidence>
<dbReference type="PANTHER" id="PTHR43479">
    <property type="entry name" value="ACREF/ENVCD OPERON REPRESSOR-RELATED"/>
    <property type="match status" value="1"/>
</dbReference>
<dbReference type="PROSITE" id="PS50977">
    <property type="entry name" value="HTH_TETR_2"/>
    <property type="match status" value="1"/>
</dbReference>
<dbReference type="AlphaFoldDB" id="A0A7X9QFY3"/>
<feature type="DNA-binding region" description="H-T-H motif" evidence="2">
    <location>
        <begin position="43"/>
        <end position="62"/>
    </location>
</feature>
<dbReference type="InterPro" id="IPR009057">
    <property type="entry name" value="Homeodomain-like_sf"/>
</dbReference>